<sequence length="76" mass="8912">MTHSSQRLTSKCNKVRNQTVQCLEVQPLQTSPNYNSVIRADCSEDHDRSRLRNLNLRENPECNVWTTLNSQRLRLN</sequence>
<dbReference type="AlphaFoldDB" id="A0A0B6ZZA1"/>
<accession>A0A0B6ZZA1</accession>
<organism evidence="1">
    <name type="scientific">Arion vulgaris</name>
    <dbReference type="NCBI Taxonomy" id="1028688"/>
    <lineage>
        <taxon>Eukaryota</taxon>
        <taxon>Metazoa</taxon>
        <taxon>Spiralia</taxon>
        <taxon>Lophotrochozoa</taxon>
        <taxon>Mollusca</taxon>
        <taxon>Gastropoda</taxon>
        <taxon>Heterobranchia</taxon>
        <taxon>Euthyneura</taxon>
        <taxon>Panpulmonata</taxon>
        <taxon>Eupulmonata</taxon>
        <taxon>Stylommatophora</taxon>
        <taxon>Helicina</taxon>
        <taxon>Arionoidea</taxon>
        <taxon>Arionidae</taxon>
        <taxon>Arion</taxon>
    </lineage>
</organism>
<name>A0A0B6ZZA1_9EUPU</name>
<proteinExistence type="predicted"/>
<gene>
    <name evidence="1" type="primary">ORF88921</name>
</gene>
<dbReference type="EMBL" id="HACG01027058">
    <property type="protein sequence ID" value="CEK73923.1"/>
    <property type="molecule type" value="Transcribed_RNA"/>
</dbReference>
<reference evidence="1" key="1">
    <citation type="submission" date="2014-12" db="EMBL/GenBank/DDBJ databases">
        <title>Insight into the proteome of Arion vulgaris.</title>
        <authorList>
            <person name="Aradska J."/>
            <person name="Bulat T."/>
            <person name="Smidak R."/>
            <person name="Sarate P."/>
            <person name="Gangsoo J."/>
            <person name="Sialana F."/>
            <person name="Bilban M."/>
            <person name="Lubec G."/>
        </authorList>
    </citation>
    <scope>NUCLEOTIDE SEQUENCE</scope>
    <source>
        <tissue evidence="1">Skin</tissue>
    </source>
</reference>
<protein>
    <submittedName>
        <fullName evidence="1">Uncharacterized protein</fullName>
    </submittedName>
</protein>
<evidence type="ECO:0000313" key="1">
    <source>
        <dbReference type="EMBL" id="CEK73923.1"/>
    </source>
</evidence>